<dbReference type="AlphaFoldDB" id="A0A449A8U9"/>
<accession>A0A449A8U9</accession>
<evidence type="ECO:0000313" key="3">
    <source>
        <dbReference type="Proteomes" id="UP000290942"/>
    </source>
</evidence>
<keyword evidence="1" id="KW-0732">Signal</keyword>
<dbReference type="EMBL" id="LR214970">
    <property type="protein sequence ID" value="VEU60695.1"/>
    <property type="molecule type" value="Genomic_DNA"/>
</dbReference>
<evidence type="ECO:0000313" key="2">
    <source>
        <dbReference type="EMBL" id="VEU60695.1"/>
    </source>
</evidence>
<sequence>MKLTKLLLTSTTTILPALTLVSAKASNVKKEVNNNSFGGLPNAIRNAQGRSANIMVTPPFYFYR</sequence>
<protein>
    <submittedName>
        <fullName evidence="2">Uncharacterized protein</fullName>
    </submittedName>
</protein>
<gene>
    <name evidence="2" type="ORF">NCTC10122_00295</name>
</gene>
<reference evidence="2 3" key="1">
    <citation type="submission" date="2019-01" db="EMBL/GenBank/DDBJ databases">
        <authorList>
            <consortium name="Pathogen Informatics"/>
        </authorList>
    </citation>
    <scope>NUCLEOTIDE SEQUENCE [LARGE SCALE GENOMIC DNA]</scope>
    <source>
        <strain evidence="2 3">NCTC10122</strain>
    </source>
</reference>
<feature type="signal peptide" evidence="1">
    <location>
        <begin position="1"/>
        <end position="25"/>
    </location>
</feature>
<feature type="chain" id="PRO_5019008971" evidence="1">
    <location>
        <begin position="26"/>
        <end position="64"/>
    </location>
</feature>
<organism evidence="2 3">
    <name type="scientific">Mycoplasmopsis bovigenitalium</name>
    <dbReference type="NCBI Taxonomy" id="2112"/>
    <lineage>
        <taxon>Bacteria</taxon>
        <taxon>Bacillati</taxon>
        <taxon>Mycoplasmatota</taxon>
        <taxon>Mycoplasmoidales</taxon>
        <taxon>Metamycoplasmataceae</taxon>
        <taxon>Mycoplasmopsis</taxon>
    </lineage>
</organism>
<dbReference type="RefSeq" id="WP_129687620.1">
    <property type="nucleotide sequence ID" value="NZ_LR214970.1"/>
</dbReference>
<name>A0A449A8U9_9BACT</name>
<evidence type="ECO:0000256" key="1">
    <source>
        <dbReference type="SAM" id="SignalP"/>
    </source>
</evidence>
<proteinExistence type="predicted"/>
<dbReference type="Proteomes" id="UP000290942">
    <property type="component" value="Chromosome"/>
</dbReference>